<proteinExistence type="predicted"/>
<dbReference type="AlphaFoldDB" id="A0A075MR20"/>
<dbReference type="EMBL" id="CP007174">
    <property type="protein sequence ID" value="AIF83996.1"/>
    <property type="molecule type" value="Genomic_DNA"/>
</dbReference>
<gene>
    <name evidence="1" type="ORF">NTE_01937</name>
</gene>
<dbReference type="GO" id="GO:0030638">
    <property type="term" value="P:polyketide metabolic process"/>
    <property type="evidence" value="ECO:0007669"/>
    <property type="project" value="InterPro"/>
</dbReference>
<sequence>MAEYWIISMSTQRQQVTEKNIEIARRSIQALNTGDVTKASEFMHPDYFNHESQASPERAKLRGPSEFIDTVQKLRAAFSDLHYEEQESIASNDKVVSIMTVTGRHTGDFFGIPPSGRSFSYQAAHIVRIADGKIIEHRAIRDDLKFMMQLGVIGAASPQYEPIFNAWKGMIKKGG</sequence>
<dbReference type="PANTHER" id="PTHR38436:SF1">
    <property type="entry name" value="ESTER CYCLASE"/>
    <property type="match status" value="1"/>
</dbReference>
<accession>A0A075MR20</accession>
<dbReference type="PANTHER" id="PTHR38436">
    <property type="entry name" value="POLYKETIDE CYCLASE SNOAL-LIKE DOMAIN"/>
    <property type="match status" value="1"/>
</dbReference>
<dbReference type="Gene3D" id="3.10.450.50">
    <property type="match status" value="1"/>
</dbReference>
<keyword evidence="2" id="KW-1185">Reference proteome</keyword>
<dbReference type="eggNOG" id="arCOG06513">
    <property type="taxonomic scope" value="Archaea"/>
</dbReference>
<protein>
    <submittedName>
        <fullName evidence="1">Putative ester cyclase</fullName>
    </submittedName>
</protein>
<dbReference type="InterPro" id="IPR009959">
    <property type="entry name" value="Cyclase_SnoaL-like"/>
</dbReference>
<name>A0A075MR20_9ARCH</name>
<dbReference type="KEGG" id="nev:NTE_01937"/>
<dbReference type="SUPFAM" id="SSF54427">
    <property type="entry name" value="NTF2-like"/>
    <property type="match status" value="1"/>
</dbReference>
<dbReference type="Pfam" id="PF07366">
    <property type="entry name" value="SnoaL"/>
    <property type="match status" value="1"/>
</dbReference>
<dbReference type="STRING" id="1459636.NTE_01937"/>
<organism evidence="1 2">
    <name type="scientific">Candidatus Nitrososphaera evergladensis SR1</name>
    <dbReference type="NCBI Taxonomy" id="1459636"/>
    <lineage>
        <taxon>Archaea</taxon>
        <taxon>Nitrososphaerota</taxon>
        <taxon>Nitrososphaeria</taxon>
        <taxon>Nitrososphaerales</taxon>
        <taxon>Nitrososphaeraceae</taxon>
        <taxon>Nitrososphaera</taxon>
    </lineage>
</organism>
<dbReference type="InterPro" id="IPR032710">
    <property type="entry name" value="NTF2-like_dom_sf"/>
</dbReference>
<evidence type="ECO:0000313" key="1">
    <source>
        <dbReference type="EMBL" id="AIF83996.1"/>
    </source>
</evidence>
<dbReference type="Proteomes" id="UP000028194">
    <property type="component" value="Chromosome"/>
</dbReference>
<dbReference type="HOGENOM" id="CLU_100997_5_2_2"/>
<evidence type="ECO:0000313" key="2">
    <source>
        <dbReference type="Proteomes" id="UP000028194"/>
    </source>
</evidence>
<reference evidence="1 2" key="1">
    <citation type="journal article" date="2014" name="PLoS ONE">
        <title>Genome Sequence of Candidatus Nitrososphaera evergladensis from Group I.1b Enriched from Everglades Soil Reveals Novel Genomic Features of the Ammonia-Oxidizing Archaea.</title>
        <authorList>
            <person name="Zhalnina K.V."/>
            <person name="Dias R."/>
            <person name="Leonard M.T."/>
            <person name="Dorr de Quadros P."/>
            <person name="Camargo F.A."/>
            <person name="Drew J.C."/>
            <person name="Farmerie W.G."/>
            <person name="Daroub S.H."/>
            <person name="Triplett E.W."/>
        </authorList>
    </citation>
    <scope>NUCLEOTIDE SEQUENCE [LARGE SCALE GENOMIC DNA]</scope>
    <source>
        <strain evidence="1 2">SR1</strain>
    </source>
</reference>